<evidence type="ECO:0000313" key="2">
    <source>
        <dbReference type="EMBL" id="CAJ0592997.1"/>
    </source>
</evidence>
<evidence type="ECO:0000313" key="3">
    <source>
        <dbReference type="Proteomes" id="UP001176961"/>
    </source>
</evidence>
<keyword evidence="3" id="KW-1185">Reference proteome</keyword>
<proteinExistence type="predicted"/>
<feature type="compositionally biased region" description="Low complexity" evidence="1">
    <location>
        <begin position="429"/>
        <end position="448"/>
    </location>
</feature>
<gene>
    <name evidence="2" type="ORF">CYNAS_LOCUS4980</name>
</gene>
<accession>A0AA36DU30</accession>
<sequence>MTINARRLPGHLHPIRRRADLCIMAKIDQPLQVLASTPSHRDDYITFQYTWSLKICQRLLENSEAIVLNVSPAFSTAYNGVQFTWALRLSDECVISTCESAAVPSVRQVLVLLYYKDGPCSDVTVEEARATICCPQTGQELFSGFSSEYSREYTKGSGWPLPLEKSKQSAFTAFVHRNIDKHLNIVVDIKFKNSLFEPLSYLPDVERACRSQRIENTCVEFVNDYYNNAVDIPNLDLLRAQDDKFSMHRLVFLFGCDRVEKECFDDQEGVVAEHTLNLVRSIFAHVYFERVLMREVQYFEDFIALLEGIGQAHIPPLRKEIERFICREVMSESTDSTFTKKMLLLAERYQLDVLKMVASGVLVDQIIAHSNPSGELVNISHELKKMASEINDSLPADPTTPTEDLLVGSVLEDLQALTRRVRRVSLSHSPSSATSSPSSTPSGGATPTDESALSPAPILPTGGPFENVVTPSRFKRIELV</sequence>
<organism evidence="2 3">
    <name type="scientific">Cylicocyclus nassatus</name>
    <name type="common">Nematode worm</name>
    <dbReference type="NCBI Taxonomy" id="53992"/>
    <lineage>
        <taxon>Eukaryota</taxon>
        <taxon>Metazoa</taxon>
        <taxon>Ecdysozoa</taxon>
        <taxon>Nematoda</taxon>
        <taxon>Chromadorea</taxon>
        <taxon>Rhabditida</taxon>
        <taxon>Rhabditina</taxon>
        <taxon>Rhabditomorpha</taxon>
        <taxon>Strongyloidea</taxon>
        <taxon>Strongylidae</taxon>
        <taxon>Cylicocyclus</taxon>
    </lineage>
</organism>
<dbReference type="Proteomes" id="UP001176961">
    <property type="component" value="Unassembled WGS sequence"/>
</dbReference>
<feature type="region of interest" description="Disordered" evidence="1">
    <location>
        <begin position="422"/>
        <end position="467"/>
    </location>
</feature>
<name>A0AA36DU30_CYLNA</name>
<evidence type="ECO:0000256" key="1">
    <source>
        <dbReference type="SAM" id="MobiDB-lite"/>
    </source>
</evidence>
<dbReference type="AlphaFoldDB" id="A0AA36DU30"/>
<reference evidence="2" key="1">
    <citation type="submission" date="2023-07" db="EMBL/GenBank/DDBJ databases">
        <authorList>
            <consortium name="CYATHOMIX"/>
        </authorList>
    </citation>
    <scope>NUCLEOTIDE SEQUENCE</scope>
    <source>
        <strain evidence="2">N/A</strain>
    </source>
</reference>
<protein>
    <submittedName>
        <fullName evidence="2">Uncharacterized protein</fullName>
    </submittedName>
</protein>
<dbReference type="EMBL" id="CATQJL010000112">
    <property type="protein sequence ID" value="CAJ0592997.1"/>
    <property type="molecule type" value="Genomic_DNA"/>
</dbReference>
<comment type="caution">
    <text evidence="2">The sequence shown here is derived from an EMBL/GenBank/DDBJ whole genome shotgun (WGS) entry which is preliminary data.</text>
</comment>